<evidence type="ECO:0000313" key="2">
    <source>
        <dbReference type="Proteomes" id="UP001239111"/>
    </source>
</evidence>
<dbReference type="EMBL" id="CM056741">
    <property type="protein sequence ID" value="KAJ8681942.1"/>
    <property type="molecule type" value="Genomic_DNA"/>
</dbReference>
<keyword evidence="2" id="KW-1185">Reference proteome</keyword>
<sequence length="448" mass="50974">MDSGAENSNSLGNAPATTEGNTPSNTFEKCDWDDEIFLKDFASLAACNARPQISQGIPAAKALLNWYMGGDEPNNPTDAILTTFYCMRIDNANDPAECWPLFTDKLMINGPELLPISAVEKIEPKKYYSKLMRVPTKKKEKLPDGAFTRELASKWYTGLWKMLEDESLKDRQAAVNVIGFLYMILMRLSVKDVLSVSKYILEKSRGTFKDLWKEPALEIKIFCPPHRAMASSFKMKYARLQPNCIKVMSAIVYSLYDGEKFSIQLIIPRTLRAGCLSALENTGLGLLSWTNRAASAFDIEVKRLTKYVLETSTDQRHKDTVLSLFKSLFKFNKSDSAQVTWHWARLFRDGALADLRIAENPSYVMIMVAIVNLIRSDTNMWSVPSLNKKDIMTHKEAATLQAERIEEKHKLDEECQLKRQIEQMLARMNNRVPSEGDEGLRSFLEYLQ</sequence>
<accession>A0ACC2PHQ1</accession>
<comment type="caution">
    <text evidence="1">The sequence shown here is derived from an EMBL/GenBank/DDBJ whole genome shotgun (WGS) entry which is preliminary data.</text>
</comment>
<proteinExistence type="predicted"/>
<evidence type="ECO:0000313" key="1">
    <source>
        <dbReference type="EMBL" id="KAJ8681942.1"/>
    </source>
</evidence>
<protein>
    <submittedName>
        <fullName evidence="1">Uncharacterized protein</fullName>
    </submittedName>
</protein>
<dbReference type="Proteomes" id="UP001239111">
    <property type="component" value="Chromosome 1"/>
</dbReference>
<reference evidence="1" key="1">
    <citation type="submission" date="2023-04" db="EMBL/GenBank/DDBJ databases">
        <title>A chromosome-level genome assembly of the parasitoid wasp Eretmocerus hayati.</title>
        <authorList>
            <person name="Zhong Y."/>
            <person name="Liu S."/>
            <person name="Liu Y."/>
        </authorList>
    </citation>
    <scope>NUCLEOTIDE SEQUENCE</scope>
    <source>
        <strain evidence="1">ZJU_SS_LIU_2023</strain>
    </source>
</reference>
<name>A0ACC2PHQ1_9HYME</name>
<organism evidence="1 2">
    <name type="scientific">Eretmocerus hayati</name>
    <dbReference type="NCBI Taxonomy" id="131215"/>
    <lineage>
        <taxon>Eukaryota</taxon>
        <taxon>Metazoa</taxon>
        <taxon>Ecdysozoa</taxon>
        <taxon>Arthropoda</taxon>
        <taxon>Hexapoda</taxon>
        <taxon>Insecta</taxon>
        <taxon>Pterygota</taxon>
        <taxon>Neoptera</taxon>
        <taxon>Endopterygota</taxon>
        <taxon>Hymenoptera</taxon>
        <taxon>Apocrita</taxon>
        <taxon>Proctotrupomorpha</taxon>
        <taxon>Chalcidoidea</taxon>
        <taxon>Aphelinidae</taxon>
        <taxon>Aphelininae</taxon>
        <taxon>Eretmocerus</taxon>
    </lineage>
</organism>
<gene>
    <name evidence="1" type="ORF">QAD02_017734</name>
</gene>